<dbReference type="Pfam" id="PF00957">
    <property type="entry name" value="Synaptobrevin"/>
    <property type="match status" value="1"/>
</dbReference>
<dbReference type="Gene3D" id="1.20.5.110">
    <property type="match status" value="1"/>
</dbReference>
<dbReference type="CDD" id="cd15870">
    <property type="entry name" value="R-SNARE_VAMP2"/>
    <property type="match status" value="1"/>
</dbReference>
<evidence type="ECO:0000256" key="3">
    <source>
        <dbReference type="PROSITE-ProRule" id="PRU00290"/>
    </source>
</evidence>
<dbReference type="InterPro" id="IPR001388">
    <property type="entry name" value="Synaptobrevin-like"/>
</dbReference>
<feature type="region of interest" description="Disordered" evidence="4">
    <location>
        <begin position="1"/>
        <end position="34"/>
    </location>
</feature>
<dbReference type="GO" id="GO:0012505">
    <property type="term" value="C:endomembrane system"/>
    <property type="evidence" value="ECO:0007669"/>
    <property type="project" value="UniProtKB-SubCell"/>
</dbReference>
<accession>E4YZ09</accession>
<gene>
    <name evidence="7" type="ORF">GSOID_T00022713001</name>
</gene>
<proteinExistence type="inferred from homology"/>
<dbReference type="SUPFAM" id="SSF58038">
    <property type="entry name" value="SNARE fusion complex"/>
    <property type="match status" value="1"/>
</dbReference>
<dbReference type="PROSITE" id="PS50892">
    <property type="entry name" value="V_SNARE"/>
    <property type="match status" value="1"/>
</dbReference>
<evidence type="ECO:0000256" key="4">
    <source>
        <dbReference type="SAM" id="MobiDB-lite"/>
    </source>
</evidence>
<evidence type="ECO:0000256" key="5">
    <source>
        <dbReference type="SAM" id="Phobius"/>
    </source>
</evidence>
<keyword evidence="5" id="KW-0472">Membrane</keyword>
<dbReference type="GO" id="GO:0016020">
    <property type="term" value="C:membrane"/>
    <property type="evidence" value="ECO:0007669"/>
    <property type="project" value="InterPro"/>
</dbReference>
<dbReference type="InterPro" id="IPR016444">
    <property type="entry name" value="Synaptobrevin/VAMP"/>
</dbReference>
<sequence length="201" mass="21069">MSDQPLSQGEENQPSYGTNANQAPSSSRKMQATKAQVDEVVDIMRTNVEAVLERDAKISMMDDRADALHQGASQFETQAAKLKNKFWLENMKYMIALGIVALIVIGVAVYNYQDNKEAITGITNQAGFGPVPTQSAGVVPSLVPAEGAVIGQSGGVPQGVPSSMSAPEVLAQPGNQVPQSDLLASGADNTESVVPNASPTL</sequence>
<dbReference type="AlphaFoldDB" id="E4YZ09"/>
<reference evidence="7" key="1">
    <citation type="journal article" date="2010" name="Science">
        <title>Plasticity of animal genome architecture unmasked by rapid evolution of a pelagic tunicate.</title>
        <authorList>
            <person name="Denoeud F."/>
            <person name="Henriet S."/>
            <person name="Mungpakdee S."/>
            <person name="Aury J.M."/>
            <person name="Da Silva C."/>
            <person name="Brinkmann H."/>
            <person name="Mikhaleva J."/>
            <person name="Olsen L.C."/>
            <person name="Jubin C."/>
            <person name="Canestro C."/>
            <person name="Bouquet J.M."/>
            <person name="Danks G."/>
            <person name="Poulain J."/>
            <person name="Campsteijn C."/>
            <person name="Adamski M."/>
            <person name="Cross I."/>
            <person name="Yadetie F."/>
            <person name="Muffato M."/>
            <person name="Louis A."/>
            <person name="Butcher S."/>
            <person name="Tsagkogeorga G."/>
            <person name="Konrad A."/>
            <person name="Singh S."/>
            <person name="Jensen M.F."/>
            <person name="Cong E.H."/>
            <person name="Eikeseth-Otteraa H."/>
            <person name="Noel B."/>
            <person name="Anthouard V."/>
            <person name="Porcel B.M."/>
            <person name="Kachouri-Lafond R."/>
            <person name="Nishino A."/>
            <person name="Ugolini M."/>
            <person name="Chourrout P."/>
            <person name="Nishida H."/>
            <person name="Aasland R."/>
            <person name="Huzurbazar S."/>
            <person name="Westhof E."/>
            <person name="Delsuc F."/>
            <person name="Lehrach H."/>
            <person name="Reinhardt R."/>
            <person name="Weissenbach J."/>
            <person name="Roy S.W."/>
            <person name="Artiguenave F."/>
            <person name="Postlethwait J.H."/>
            <person name="Manak J.R."/>
            <person name="Thompson E.M."/>
            <person name="Jaillon O."/>
            <person name="Du Pasquier L."/>
            <person name="Boudinot P."/>
            <person name="Liberles D.A."/>
            <person name="Volff J.N."/>
            <person name="Philippe H."/>
            <person name="Lenhard B."/>
            <person name="Roest Crollius H."/>
            <person name="Wincker P."/>
            <person name="Chourrout D."/>
        </authorList>
    </citation>
    <scope>NUCLEOTIDE SEQUENCE [LARGE SCALE GENOMIC DNA]</scope>
</reference>
<dbReference type="EMBL" id="FN656055">
    <property type="protein sequence ID" value="CBY40687.1"/>
    <property type="molecule type" value="Genomic_DNA"/>
</dbReference>
<dbReference type="GO" id="GO:0016192">
    <property type="term" value="P:vesicle-mediated transport"/>
    <property type="evidence" value="ECO:0007669"/>
    <property type="project" value="InterPro"/>
</dbReference>
<evidence type="ECO:0000259" key="6">
    <source>
        <dbReference type="PROSITE" id="PS50892"/>
    </source>
</evidence>
<comment type="subcellular location">
    <subcellularLocation>
        <location evidence="2">Endomembrane system</location>
        <topology evidence="2">Single-pass type IV membrane protein</topology>
    </subcellularLocation>
</comment>
<dbReference type="PRINTS" id="PR00219">
    <property type="entry name" value="SYNAPTOBREVN"/>
</dbReference>
<feature type="domain" description="V-SNARE coiled-coil homology" evidence="6">
    <location>
        <begin position="29"/>
        <end position="89"/>
    </location>
</feature>
<name>E4YZ09_OIKDI</name>
<evidence type="ECO:0000256" key="1">
    <source>
        <dbReference type="ARBA" id="ARBA00008025"/>
    </source>
</evidence>
<evidence type="ECO:0000313" key="7">
    <source>
        <dbReference type="EMBL" id="CBY40687.1"/>
    </source>
</evidence>
<protein>
    <recommendedName>
        <fullName evidence="6">V-SNARE coiled-coil homology domain-containing protein</fullName>
    </recommendedName>
</protein>
<keyword evidence="5" id="KW-0812">Transmembrane</keyword>
<feature type="transmembrane region" description="Helical" evidence="5">
    <location>
        <begin position="93"/>
        <end position="112"/>
    </location>
</feature>
<comment type="similarity">
    <text evidence="1">Belongs to the synaptobrevin family.</text>
</comment>
<organism evidence="7">
    <name type="scientific">Oikopleura dioica</name>
    <name type="common">Tunicate</name>
    <dbReference type="NCBI Taxonomy" id="34765"/>
    <lineage>
        <taxon>Eukaryota</taxon>
        <taxon>Metazoa</taxon>
        <taxon>Chordata</taxon>
        <taxon>Tunicata</taxon>
        <taxon>Appendicularia</taxon>
        <taxon>Copelata</taxon>
        <taxon>Oikopleuridae</taxon>
        <taxon>Oikopleura</taxon>
    </lineage>
</organism>
<feature type="region of interest" description="Disordered" evidence="4">
    <location>
        <begin position="154"/>
        <end position="201"/>
    </location>
</feature>
<dbReference type="PANTHER" id="PTHR45701">
    <property type="entry name" value="SYNAPTOBREVIN FAMILY MEMBER"/>
    <property type="match status" value="1"/>
</dbReference>
<keyword evidence="5" id="KW-1133">Transmembrane helix</keyword>
<dbReference type="Proteomes" id="UP000011014">
    <property type="component" value="Unassembled WGS sequence"/>
</dbReference>
<feature type="compositionally biased region" description="Polar residues" evidence="4">
    <location>
        <begin position="187"/>
        <end position="201"/>
    </location>
</feature>
<keyword evidence="3" id="KW-0175">Coiled coil</keyword>
<evidence type="ECO:0000256" key="2">
    <source>
        <dbReference type="ARBA" id="ARBA00046280"/>
    </source>
</evidence>
<dbReference type="InterPro" id="IPR042855">
    <property type="entry name" value="V_SNARE_CC"/>
</dbReference>